<reference evidence="2 3" key="1">
    <citation type="submission" date="2018-04" db="EMBL/GenBank/DDBJ databases">
        <title>Genome of Nocardioides gansuensis WSJ-1.</title>
        <authorList>
            <person name="Wu S."/>
            <person name="Wang G."/>
        </authorList>
    </citation>
    <scope>NUCLEOTIDE SEQUENCE [LARGE SCALE GENOMIC DNA]</scope>
    <source>
        <strain evidence="2 3">WSJ-1</strain>
    </source>
</reference>
<organism evidence="2 3">
    <name type="scientific">Nocardioides gansuensis</name>
    <dbReference type="NCBI Taxonomy" id="2138300"/>
    <lineage>
        <taxon>Bacteria</taxon>
        <taxon>Bacillati</taxon>
        <taxon>Actinomycetota</taxon>
        <taxon>Actinomycetes</taxon>
        <taxon>Propionibacteriales</taxon>
        <taxon>Nocardioidaceae</taxon>
        <taxon>Nocardioides</taxon>
    </lineage>
</organism>
<dbReference type="Proteomes" id="UP000246018">
    <property type="component" value="Unassembled WGS sequence"/>
</dbReference>
<sequence length="404" mass="43727">MKVLCYTAPVRGHLFPTVPILLELKRRGHEVVIRTMGAEVPRLREMGLKADAVTAEIDAIQLEDYKGKNPVESLKLGVVSFVRRGALEVPEMRAAIEEEQPDLLLVDVVTWGAAAVAETWGGPWAVVQHAPTPVPSDEVPPFGPGLKPMGGPLGRLRNRLLRPLTLGAVERVVVPKLNELRASVGASPVRDARDTFTRAPLTLYVTSESFDYPRSDWPDSFCFTGPLNWDPPVDPPAWLDPLSRPIALVTTSSEFQDDGELVRVALAALAEEPLDVVATMPAGVEEVELPANAHLEEFVPHSHVLPRAVVAVTHGGFGATQKALSAGVPVVVVPFGRDQAEVGRRVEAVGVGVFLPRKKLSPASLRDAVRRARELEPATRAFAERMKHEGGASLAVDRLEQLLG</sequence>
<dbReference type="RefSeq" id="WP_116571748.1">
    <property type="nucleotide sequence ID" value="NZ_QDGZ01000003.1"/>
</dbReference>
<dbReference type="SUPFAM" id="SSF53756">
    <property type="entry name" value="UDP-Glycosyltransferase/glycogen phosphorylase"/>
    <property type="match status" value="1"/>
</dbReference>
<name>A0A2T8FC33_9ACTN</name>
<dbReference type="Pfam" id="PF06722">
    <property type="entry name" value="EryCIII-like_C"/>
    <property type="match status" value="1"/>
</dbReference>
<dbReference type="PANTHER" id="PTHR48050">
    <property type="entry name" value="STEROL 3-BETA-GLUCOSYLTRANSFERASE"/>
    <property type="match status" value="1"/>
</dbReference>
<dbReference type="GO" id="GO:0016758">
    <property type="term" value="F:hexosyltransferase activity"/>
    <property type="evidence" value="ECO:0007669"/>
    <property type="project" value="UniProtKB-ARBA"/>
</dbReference>
<gene>
    <name evidence="2" type="ORF">DDE18_08205</name>
</gene>
<evidence type="ECO:0000259" key="1">
    <source>
        <dbReference type="Pfam" id="PF06722"/>
    </source>
</evidence>
<proteinExistence type="predicted"/>
<dbReference type="EMBL" id="QDGZ01000003">
    <property type="protein sequence ID" value="PVG83269.1"/>
    <property type="molecule type" value="Genomic_DNA"/>
</dbReference>
<dbReference type="Gene3D" id="3.40.50.2000">
    <property type="entry name" value="Glycogen Phosphorylase B"/>
    <property type="match status" value="2"/>
</dbReference>
<dbReference type="GO" id="GO:0008194">
    <property type="term" value="F:UDP-glycosyltransferase activity"/>
    <property type="evidence" value="ECO:0007669"/>
    <property type="project" value="InterPro"/>
</dbReference>
<dbReference type="OrthoDB" id="6620093at2"/>
<comment type="caution">
    <text evidence="2">The sequence shown here is derived from an EMBL/GenBank/DDBJ whole genome shotgun (WGS) entry which is preliminary data.</text>
</comment>
<protein>
    <submittedName>
        <fullName evidence="2">Glycosyl transferase</fullName>
    </submittedName>
</protein>
<feature type="domain" description="Erythromycin biosynthesis protein CIII-like C-terminal" evidence="1">
    <location>
        <begin position="266"/>
        <end position="390"/>
    </location>
</feature>
<dbReference type="PANTHER" id="PTHR48050:SF13">
    <property type="entry name" value="STEROL 3-BETA-GLUCOSYLTRANSFERASE UGT80A2"/>
    <property type="match status" value="1"/>
</dbReference>
<dbReference type="GO" id="GO:0017000">
    <property type="term" value="P:antibiotic biosynthetic process"/>
    <property type="evidence" value="ECO:0007669"/>
    <property type="project" value="UniProtKB-ARBA"/>
</dbReference>
<dbReference type="CDD" id="cd03784">
    <property type="entry name" value="GT1_Gtf-like"/>
    <property type="match status" value="1"/>
</dbReference>
<evidence type="ECO:0000313" key="2">
    <source>
        <dbReference type="EMBL" id="PVG83269.1"/>
    </source>
</evidence>
<dbReference type="InterPro" id="IPR002213">
    <property type="entry name" value="UDP_glucos_trans"/>
</dbReference>
<keyword evidence="3" id="KW-1185">Reference proteome</keyword>
<dbReference type="InterPro" id="IPR010610">
    <property type="entry name" value="EryCIII-like_C"/>
</dbReference>
<keyword evidence="2" id="KW-0808">Transferase</keyword>
<evidence type="ECO:0000313" key="3">
    <source>
        <dbReference type="Proteomes" id="UP000246018"/>
    </source>
</evidence>
<dbReference type="AlphaFoldDB" id="A0A2T8FC33"/>
<dbReference type="InterPro" id="IPR050426">
    <property type="entry name" value="Glycosyltransferase_28"/>
</dbReference>
<accession>A0A2T8FC33</accession>